<dbReference type="NCBIfam" id="NF041554">
    <property type="entry name" value="SA1362_fam"/>
    <property type="match status" value="1"/>
</dbReference>
<gene>
    <name evidence="2" type="ORF">WN59_01500</name>
</gene>
<dbReference type="Proteomes" id="UP000034287">
    <property type="component" value="Unassembled WGS sequence"/>
</dbReference>
<feature type="transmembrane region" description="Helical" evidence="1">
    <location>
        <begin position="31"/>
        <end position="50"/>
    </location>
</feature>
<keyword evidence="1" id="KW-0472">Membrane</keyword>
<organism evidence="2 3">
    <name type="scientific">Salinicoccus sediminis</name>
    <dbReference type="NCBI Taxonomy" id="1432562"/>
    <lineage>
        <taxon>Bacteria</taxon>
        <taxon>Bacillati</taxon>
        <taxon>Bacillota</taxon>
        <taxon>Bacilli</taxon>
        <taxon>Bacillales</taxon>
        <taxon>Staphylococcaceae</taxon>
        <taxon>Salinicoccus</taxon>
    </lineage>
</organism>
<reference evidence="2 3" key="1">
    <citation type="submission" date="2015-04" db="EMBL/GenBank/DDBJ databases">
        <title>Taxonomic description and genome sequence of Salinicoccus sediminis sp. nov., a novel hyper halotolerant bacterium isolated from marine sediment.</title>
        <authorList>
            <person name="Mathan Kumar R."/>
            <person name="Kaur G."/>
            <person name="Kumar N."/>
            <person name="Kumar A."/>
            <person name="Singh N.K."/>
            <person name="Kaur N."/>
            <person name="Mayilraj S."/>
        </authorList>
    </citation>
    <scope>NUCLEOTIDE SEQUENCE [LARGE SCALE GENOMIC DNA]</scope>
    <source>
        <strain evidence="2 3">SV-16</strain>
    </source>
</reference>
<dbReference type="PATRIC" id="fig|1432562.3.peg.310"/>
<keyword evidence="1" id="KW-0812">Transmembrane</keyword>
<dbReference type="OrthoDB" id="2390367at2"/>
<keyword evidence="3" id="KW-1185">Reference proteome</keyword>
<dbReference type="EMBL" id="LAYZ01000001">
    <property type="protein sequence ID" value="KKK35534.1"/>
    <property type="molecule type" value="Genomic_DNA"/>
</dbReference>
<protein>
    <submittedName>
        <fullName evidence="2">Membrane protein</fullName>
    </submittedName>
</protein>
<evidence type="ECO:0000313" key="3">
    <source>
        <dbReference type="Proteomes" id="UP000034287"/>
    </source>
</evidence>
<sequence length="75" mass="8949">MKKIILYAVLIIAAIGLLTNMDYFLNMIVNSLIFLIVLGLIIYGVYYFFVLTPSQRKYRKALRKSKRKYKQKNRR</sequence>
<accession>A0A0M2SLH5</accession>
<name>A0A0M2SLH5_9STAP</name>
<dbReference type="InterPro" id="IPR048110">
    <property type="entry name" value="SA1362/YqhP-like"/>
</dbReference>
<keyword evidence="1" id="KW-1133">Transmembrane helix</keyword>
<evidence type="ECO:0000256" key="1">
    <source>
        <dbReference type="SAM" id="Phobius"/>
    </source>
</evidence>
<proteinExistence type="predicted"/>
<comment type="caution">
    <text evidence="2">The sequence shown here is derived from an EMBL/GenBank/DDBJ whole genome shotgun (WGS) entry which is preliminary data.</text>
</comment>
<dbReference type="RefSeq" id="WP_046511481.1">
    <property type="nucleotide sequence ID" value="NZ_LAYZ01000001.1"/>
</dbReference>
<dbReference type="STRING" id="1432562.WN59_01500"/>
<dbReference type="AlphaFoldDB" id="A0A0M2SLH5"/>
<evidence type="ECO:0000313" key="2">
    <source>
        <dbReference type="EMBL" id="KKK35534.1"/>
    </source>
</evidence>
<feature type="transmembrane region" description="Helical" evidence="1">
    <location>
        <begin position="5"/>
        <end position="25"/>
    </location>
</feature>